<protein>
    <submittedName>
        <fullName evidence="6">Metal ABC transporter ATP-binding protein</fullName>
    </submittedName>
</protein>
<dbReference type="Pfam" id="PF00005">
    <property type="entry name" value="ABC_tran"/>
    <property type="match status" value="1"/>
</dbReference>
<dbReference type="EMBL" id="JBITLE010000003">
    <property type="protein sequence ID" value="MFI7263054.1"/>
    <property type="molecule type" value="Genomic_DNA"/>
</dbReference>
<dbReference type="SUPFAM" id="SSF52540">
    <property type="entry name" value="P-loop containing nucleoside triphosphate hydrolases"/>
    <property type="match status" value="1"/>
</dbReference>
<evidence type="ECO:0000256" key="3">
    <source>
        <dbReference type="ARBA" id="ARBA00022741"/>
    </source>
</evidence>
<proteinExistence type="inferred from homology"/>
<keyword evidence="4 6" id="KW-0067">ATP-binding</keyword>
<comment type="similarity">
    <text evidence="1">Belongs to the ABC transporter superfamily.</text>
</comment>
<name>A0ABW7ZJP1_9ACTN</name>
<dbReference type="GO" id="GO:0005524">
    <property type="term" value="F:ATP binding"/>
    <property type="evidence" value="ECO:0007669"/>
    <property type="project" value="UniProtKB-KW"/>
</dbReference>
<dbReference type="Gene3D" id="3.40.50.300">
    <property type="entry name" value="P-loop containing nucleotide triphosphate hydrolases"/>
    <property type="match status" value="1"/>
</dbReference>
<keyword evidence="2" id="KW-0813">Transport</keyword>
<evidence type="ECO:0000256" key="2">
    <source>
        <dbReference type="ARBA" id="ARBA00022448"/>
    </source>
</evidence>
<dbReference type="SMART" id="SM00382">
    <property type="entry name" value="AAA"/>
    <property type="match status" value="1"/>
</dbReference>
<sequence length="231" mass="23870">MGGHAKELRATHRAPRVEAGRVSAAAVTFRAVTCRYGRRTAVDAVDLVVGPGEHVALTGANGSGKTTLLRAALGLHPLAGGGVGVDGFEARRGAEWARRRREVAWVPQRLTAGRFPLLVDELLDSGGGPGAARDAAADLGVAGLGRRPLHSLSGGQLQRVFLARALGAVAAGARVLFADEPTAALDFDGQEQIAALLAALPVTVVVVSHDRAMSRACDRVAEMAAGRLRVS</sequence>
<evidence type="ECO:0000256" key="4">
    <source>
        <dbReference type="ARBA" id="ARBA00022840"/>
    </source>
</evidence>
<dbReference type="PROSITE" id="PS00211">
    <property type="entry name" value="ABC_TRANSPORTER_1"/>
    <property type="match status" value="1"/>
</dbReference>
<keyword evidence="3" id="KW-0547">Nucleotide-binding</keyword>
<organism evidence="6 7">
    <name type="scientific">Micromonospora maritima</name>
    <dbReference type="NCBI Taxonomy" id="986711"/>
    <lineage>
        <taxon>Bacteria</taxon>
        <taxon>Bacillati</taxon>
        <taxon>Actinomycetota</taxon>
        <taxon>Actinomycetes</taxon>
        <taxon>Micromonosporales</taxon>
        <taxon>Micromonosporaceae</taxon>
        <taxon>Micromonospora</taxon>
    </lineage>
</organism>
<dbReference type="InterPro" id="IPR017871">
    <property type="entry name" value="ABC_transporter-like_CS"/>
</dbReference>
<dbReference type="PANTHER" id="PTHR42734">
    <property type="entry name" value="METAL TRANSPORT SYSTEM ATP-BINDING PROTEIN TM_0124-RELATED"/>
    <property type="match status" value="1"/>
</dbReference>
<reference evidence="6 7" key="1">
    <citation type="submission" date="2024-10" db="EMBL/GenBank/DDBJ databases">
        <title>The Natural Products Discovery Center: Release of the First 8490 Sequenced Strains for Exploring Actinobacteria Biosynthetic Diversity.</title>
        <authorList>
            <person name="Kalkreuter E."/>
            <person name="Kautsar S.A."/>
            <person name="Yang D."/>
            <person name="Bader C.D."/>
            <person name="Teijaro C.N."/>
            <person name="Fluegel L."/>
            <person name="Davis C.M."/>
            <person name="Simpson J.R."/>
            <person name="Lauterbach L."/>
            <person name="Steele A.D."/>
            <person name="Gui C."/>
            <person name="Meng S."/>
            <person name="Li G."/>
            <person name="Viehrig K."/>
            <person name="Ye F."/>
            <person name="Su P."/>
            <person name="Kiefer A.F."/>
            <person name="Nichols A."/>
            <person name="Cepeda A.J."/>
            <person name="Yan W."/>
            <person name="Fan B."/>
            <person name="Jiang Y."/>
            <person name="Adhikari A."/>
            <person name="Zheng C.-J."/>
            <person name="Schuster L."/>
            <person name="Cowan T.M."/>
            <person name="Smanski M.J."/>
            <person name="Chevrette M.G."/>
            <person name="De Carvalho L.P.S."/>
            <person name="Shen B."/>
        </authorList>
    </citation>
    <scope>NUCLEOTIDE SEQUENCE [LARGE SCALE GENOMIC DNA]</scope>
    <source>
        <strain evidence="6 7">NPDC049845</strain>
    </source>
</reference>
<gene>
    <name evidence="6" type="ORF">ACIBP4_12235</name>
</gene>
<dbReference type="InterPro" id="IPR027417">
    <property type="entry name" value="P-loop_NTPase"/>
</dbReference>
<evidence type="ECO:0000313" key="6">
    <source>
        <dbReference type="EMBL" id="MFI7263054.1"/>
    </source>
</evidence>
<evidence type="ECO:0000259" key="5">
    <source>
        <dbReference type="PROSITE" id="PS50893"/>
    </source>
</evidence>
<dbReference type="InterPro" id="IPR003593">
    <property type="entry name" value="AAA+_ATPase"/>
</dbReference>
<dbReference type="PROSITE" id="PS50893">
    <property type="entry name" value="ABC_TRANSPORTER_2"/>
    <property type="match status" value="1"/>
</dbReference>
<dbReference type="InterPro" id="IPR003439">
    <property type="entry name" value="ABC_transporter-like_ATP-bd"/>
</dbReference>
<keyword evidence="7" id="KW-1185">Reference proteome</keyword>
<feature type="domain" description="ABC transporter" evidence="5">
    <location>
        <begin position="27"/>
        <end position="230"/>
    </location>
</feature>
<dbReference type="InterPro" id="IPR050153">
    <property type="entry name" value="Metal_Ion_Import_ABC"/>
</dbReference>
<dbReference type="Proteomes" id="UP001612812">
    <property type="component" value="Unassembled WGS sequence"/>
</dbReference>
<comment type="caution">
    <text evidence="6">The sequence shown here is derived from an EMBL/GenBank/DDBJ whole genome shotgun (WGS) entry which is preliminary data.</text>
</comment>
<dbReference type="PANTHER" id="PTHR42734:SF17">
    <property type="entry name" value="METAL TRANSPORT SYSTEM ATP-BINDING PROTEIN TM_0124-RELATED"/>
    <property type="match status" value="1"/>
</dbReference>
<dbReference type="RefSeq" id="WP_396768960.1">
    <property type="nucleotide sequence ID" value="NZ_JBITLA010000003.1"/>
</dbReference>
<evidence type="ECO:0000313" key="7">
    <source>
        <dbReference type="Proteomes" id="UP001612812"/>
    </source>
</evidence>
<evidence type="ECO:0000256" key="1">
    <source>
        <dbReference type="ARBA" id="ARBA00005417"/>
    </source>
</evidence>
<accession>A0ABW7ZJP1</accession>